<dbReference type="WBParaSite" id="ALUE_0002057001-mRNA-1">
    <property type="protein sequence ID" value="ALUE_0002057001-mRNA-1"/>
    <property type="gene ID" value="ALUE_0002057001"/>
</dbReference>
<protein>
    <submittedName>
        <fullName evidence="3">Uncharacterized protein</fullName>
    </submittedName>
</protein>
<feature type="compositionally biased region" description="Polar residues" evidence="1">
    <location>
        <begin position="151"/>
        <end position="161"/>
    </location>
</feature>
<dbReference type="AlphaFoldDB" id="A0A0M3IP92"/>
<evidence type="ECO:0000313" key="2">
    <source>
        <dbReference type="Proteomes" id="UP000036681"/>
    </source>
</evidence>
<feature type="region of interest" description="Disordered" evidence="1">
    <location>
        <begin position="50"/>
        <end position="74"/>
    </location>
</feature>
<evidence type="ECO:0000256" key="1">
    <source>
        <dbReference type="SAM" id="MobiDB-lite"/>
    </source>
</evidence>
<reference evidence="3" key="1">
    <citation type="submission" date="2017-02" db="UniProtKB">
        <authorList>
            <consortium name="WormBaseParasite"/>
        </authorList>
    </citation>
    <scope>IDENTIFICATION</scope>
</reference>
<name>A0A0M3IP92_ASCLU</name>
<feature type="region of interest" description="Disordered" evidence="1">
    <location>
        <begin position="149"/>
        <end position="176"/>
    </location>
</feature>
<dbReference type="Proteomes" id="UP000036681">
    <property type="component" value="Unplaced"/>
</dbReference>
<organism evidence="2 3">
    <name type="scientific">Ascaris lumbricoides</name>
    <name type="common">Giant roundworm</name>
    <dbReference type="NCBI Taxonomy" id="6252"/>
    <lineage>
        <taxon>Eukaryota</taxon>
        <taxon>Metazoa</taxon>
        <taxon>Ecdysozoa</taxon>
        <taxon>Nematoda</taxon>
        <taxon>Chromadorea</taxon>
        <taxon>Rhabditida</taxon>
        <taxon>Spirurina</taxon>
        <taxon>Ascaridomorpha</taxon>
        <taxon>Ascaridoidea</taxon>
        <taxon>Ascarididae</taxon>
        <taxon>Ascaris</taxon>
    </lineage>
</organism>
<evidence type="ECO:0000313" key="3">
    <source>
        <dbReference type="WBParaSite" id="ALUE_0002057001-mRNA-1"/>
    </source>
</evidence>
<keyword evidence="2" id="KW-1185">Reference proteome</keyword>
<sequence length="197" mass="22409">MSKPPTVSDFASTLSAVIAPVSKQLPEAIDKPVMIRPDFDTDVLWKPPRLSRSRTVSTESSDSEARRSVSFSEPSPPIFTEMIFGSPNRFSNTRQSPTIAEGSDTPIEGERKRSIVDYLRTDARLFIKSFREIRPRTRRFSFTEMIFGSPNRFSNTRQSPTIAEGSDTPIEGERKRSIVDDERFRDFLRHQKSAFGD</sequence>
<proteinExistence type="predicted"/>
<accession>A0A0M3IP92</accession>